<feature type="domain" description="DOT1" evidence="4">
    <location>
        <begin position="152"/>
        <end position="211"/>
    </location>
</feature>
<sequence length="297" mass="33190">MMHGLQNLIGELEQDCSLNEPDRLRQRIDALDRLDAYLDGQLDGPLPAIITQSIAPEIYPRAKALYVRLEQANSELYQTIRLEIQRSAERYELLQRLASQSNQSDNTTSPTVGEGYDYLDELVSGVLQFEEPSTDIAQLPAEMVFYQPTPARHIFDLIHRVALTERDVLIDLGSGMGHVPLLAAICTSARSIGIELEAAYVDCARQSAQALNLNNVAFIQQDARTADLSTGTVFYLYTPFIGMILRTVLDSLRREAATRPIRICTFGPCTAIIAEEPWLEAVGPLETHRLAIFRSRN</sequence>
<dbReference type="InterPro" id="IPR025789">
    <property type="entry name" value="DOT1_dom"/>
</dbReference>
<dbReference type="Proteomes" id="UP000269669">
    <property type="component" value="Unassembled WGS sequence"/>
</dbReference>
<keyword evidence="3" id="KW-0949">S-adenosyl-L-methionine</keyword>
<dbReference type="Pfam" id="PF08123">
    <property type="entry name" value="DOT1"/>
    <property type="match status" value="1"/>
</dbReference>
<evidence type="ECO:0000313" key="6">
    <source>
        <dbReference type="Proteomes" id="UP000269669"/>
    </source>
</evidence>
<dbReference type="GO" id="GO:0016279">
    <property type="term" value="F:protein-lysine N-methyltransferase activity"/>
    <property type="evidence" value="ECO:0007669"/>
    <property type="project" value="InterPro"/>
</dbReference>
<dbReference type="PANTHER" id="PTHR13610:SF11">
    <property type="entry name" value="METHYLTRANSFERASE DOMAIN-CONTAINING PROTEIN"/>
    <property type="match status" value="1"/>
</dbReference>
<dbReference type="CDD" id="cd02440">
    <property type="entry name" value="AdoMet_MTases"/>
    <property type="match status" value="1"/>
</dbReference>
<dbReference type="PANTHER" id="PTHR13610">
    <property type="entry name" value="METHYLTRANSFERASE DOMAIN-CONTAINING PROTEIN"/>
    <property type="match status" value="1"/>
</dbReference>
<dbReference type="OrthoDB" id="5495550at2"/>
<dbReference type="EMBL" id="RSDW01000001">
    <property type="protein sequence ID" value="RSL15732.1"/>
    <property type="molecule type" value="Genomic_DNA"/>
</dbReference>
<dbReference type="RefSeq" id="WP_125484442.1">
    <property type="nucleotide sequence ID" value="NZ_RSDW01000001.1"/>
</dbReference>
<name>A0A428MFV5_9BACT</name>
<organism evidence="5 6">
    <name type="scientific">Edaphobacter aggregans</name>
    <dbReference type="NCBI Taxonomy" id="570835"/>
    <lineage>
        <taxon>Bacteria</taxon>
        <taxon>Pseudomonadati</taxon>
        <taxon>Acidobacteriota</taxon>
        <taxon>Terriglobia</taxon>
        <taxon>Terriglobales</taxon>
        <taxon>Acidobacteriaceae</taxon>
        <taxon>Edaphobacter</taxon>
    </lineage>
</organism>
<gene>
    <name evidence="5" type="ORF">EDE15_1234</name>
</gene>
<reference evidence="5 6" key="1">
    <citation type="submission" date="2018-12" db="EMBL/GenBank/DDBJ databases">
        <title>Sequencing of bacterial isolates from soil warming experiment in Harvard Forest, Massachusetts, USA.</title>
        <authorList>
            <person name="Deangelis K."/>
        </authorList>
    </citation>
    <scope>NUCLEOTIDE SEQUENCE [LARGE SCALE GENOMIC DNA]</scope>
    <source>
        <strain evidence="5 6">EB153</strain>
    </source>
</reference>
<protein>
    <submittedName>
        <fullName evidence="5">Histone methylation protein DOT1</fullName>
    </submittedName>
</protein>
<evidence type="ECO:0000259" key="4">
    <source>
        <dbReference type="Pfam" id="PF08123"/>
    </source>
</evidence>
<evidence type="ECO:0000256" key="3">
    <source>
        <dbReference type="ARBA" id="ARBA00022691"/>
    </source>
</evidence>
<dbReference type="InterPro" id="IPR029063">
    <property type="entry name" value="SAM-dependent_MTases_sf"/>
</dbReference>
<accession>A0A428MFV5</accession>
<proteinExistence type="predicted"/>
<comment type="caution">
    <text evidence="5">The sequence shown here is derived from an EMBL/GenBank/DDBJ whole genome shotgun (WGS) entry which is preliminary data.</text>
</comment>
<evidence type="ECO:0000256" key="2">
    <source>
        <dbReference type="ARBA" id="ARBA00022679"/>
    </source>
</evidence>
<keyword evidence="2" id="KW-0808">Transferase</keyword>
<keyword evidence="1" id="KW-0489">Methyltransferase</keyword>
<dbReference type="InterPro" id="IPR026170">
    <property type="entry name" value="FAM173A/B"/>
</dbReference>
<evidence type="ECO:0000256" key="1">
    <source>
        <dbReference type="ARBA" id="ARBA00022603"/>
    </source>
</evidence>
<dbReference type="GO" id="GO:0032259">
    <property type="term" value="P:methylation"/>
    <property type="evidence" value="ECO:0007669"/>
    <property type="project" value="UniProtKB-KW"/>
</dbReference>
<keyword evidence="6" id="KW-1185">Reference proteome</keyword>
<dbReference type="AlphaFoldDB" id="A0A428MFV5"/>
<evidence type="ECO:0000313" key="5">
    <source>
        <dbReference type="EMBL" id="RSL15732.1"/>
    </source>
</evidence>
<dbReference type="Gene3D" id="3.40.50.150">
    <property type="entry name" value="Vaccinia Virus protein VP39"/>
    <property type="match status" value="1"/>
</dbReference>
<dbReference type="SUPFAM" id="SSF53335">
    <property type="entry name" value="S-adenosyl-L-methionine-dependent methyltransferases"/>
    <property type="match status" value="1"/>
</dbReference>